<organism evidence="1 2">
    <name type="scientific">Helianthus annuus</name>
    <name type="common">Common sunflower</name>
    <dbReference type="NCBI Taxonomy" id="4232"/>
    <lineage>
        <taxon>Eukaryota</taxon>
        <taxon>Viridiplantae</taxon>
        <taxon>Streptophyta</taxon>
        <taxon>Embryophyta</taxon>
        <taxon>Tracheophyta</taxon>
        <taxon>Spermatophyta</taxon>
        <taxon>Magnoliopsida</taxon>
        <taxon>eudicotyledons</taxon>
        <taxon>Gunneridae</taxon>
        <taxon>Pentapetalae</taxon>
        <taxon>asterids</taxon>
        <taxon>campanulids</taxon>
        <taxon>Asterales</taxon>
        <taxon>Asteraceae</taxon>
        <taxon>Asteroideae</taxon>
        <taxon>Heliantheae alliance</taxon>
        <taxon>Heliantheae</taxon>
        <taxon>Helianthus</taxon>
    </lineage>
</organism>
<dbReference type="EMBL" id="CM007890">
    <property type="protein sequence ID" value="OTG37383.1"/>
    <property type="molecule type" value="Genomic_DNA"/>
</dbReference>
<evidence type="ECO:0000313" key="2">
    <source>
        <dbReference type="Proteomes" id="UP000215914"/>
    </source>
</evidence>
<dbReference type="InParanoid" id="A0A251VQI0"/>
<dbReference type="AlphaFoldDB" id="A0A251VQI0"/>
<evidence type="ECO:0000313" key="1">
    <source>
        <dbReference type="EMBL" id="OTG37383.1"/>
    </source>
</evidence>
<protein>
    <submittedName>
        <fullName evidence="1">Uncharacterized protein</fullName>
    </submittedName>
</protein>
<gene>
    <name evidence="1" type="ORF">HannXRQ_Chr01g0018231</name>
</gene>
<accession>A0A251VQI0</accession>
<dbReference type="Proteomes" id="UP000215914">
    <property type="component" value="Chromosome 1"/>
</dbReference>
<sequence>MMPMKMMTMKMVTIHLVVLVILIMHQILVMIVETTINMKARRRRKCPLTAVM</sequence>
<reference evidence="2" key="1">
    <citation type="journal article" date="2017" name="Nature">
        <title>The sunflower genome provides insights into oil metabolism, flowering and Asterid evolution.</title>
        <authorList>
            <person name="Badouin H."/>
            <person name="Gouzy J."/>
            <person name="Grassa C.J."/>
            <person name="Murat F."/>
            <person name="Staton S.E."/>
            <person name="Cottret L."/>
            <person name="Lelandais-Briere C."/>
            <person name="Owens G.L."/>
            <person name="Carrere S."/>
            <person name="Mayjonade B."/>
            <person name="Legrand L."/>
            <person name="Gill N."/>
            <person name="Kane N.C."/>
            <person name="Bowers J.E."/>
            <person name="Hubner S."/>
            <person name="Bellec A."/>
            <person name="Berard A."/>
            <person name="Berges H."/>
            <person name="Blanchet N."/>
            <person name="Boniface M.C."/>
            <person name="Brunel D."/>
            <person name="Catrice O."/>
            <person name="Chaidir N."/>
            <person name="Claudel C."/>
            <person name="Donnadieu C."/>
            <person name="Faraut T."/>
            <person name="Fievet G."/>
            <person name="Helmstetter N."/>
            <person name="King M."/>
            <person name="Knapp S.J."/>
            <person name="Lai Z."/>
            <person name="Le Paslier M.C."/>
            <person name="Lippi Y."/>
            <person name="Lorenzon L."/>
            <person name="Mandel J.R."/>
            <person name="Marage G."/>
            <person name="Marchand G."/>
            <person name="Marquand E."/>
            <person name="Bret-Mestries E."/>
            <person name="Morien E."/>
            <person name="Nambeesan S."/>
            <person name="Nguyen T."/>
            <person name="Pegot-Espagnet P."/>
            <person name="Pouilly N."/>
            <person name="Raftis F."/>
            <person name="Sallet E."/>
            <person name="Schiex T."/>
            <person name="Thomas J."/>
            <person name="Vandecasteele C."/>
            <person name="Vares D."/>
            <person name="Vear F."/>
            <person name="Vautrin S."/>
            <person name="Crespi M."/>
            <person name="Mangin B."/>
            <person name="Burke J.M."/>
            <person name="Salse J."/>
            <person name="Munos S."/>
            <person name="Vincourt P."/>
            <person name="Rieseberg L.H."/>
            <person name="Langlade N.B."/>
        </authorList>
    </citation>
    <scope>NUCLEOTIDE SEQUENCE [LARGE SCALE GENOMIC DNA]</scope>
    <source>
        <strain evidence="2">cv. SF193</strain>
    </source>
</reference>
<keyword evidence="2" id="KW-1185">Reference proteome</keyword>
<proteinExistence type="predicted"/>
<name>A0A251VQI0_HELAN</name>